<dbReference type="Proteomes" id="UP001642540">
    <property type="component" value="Unassembled WGS sequence"/>
</dbReference>
<gene>
    <name evidence="1" type="ORF">ODALV1_LOCUS5917</name>
</gene>
<evidence type="ECO:0000313" key="1">
    <source>
        <dbReference type="EMBL" id="CAL8084834.1"/>
    </source>
</evidence>
<dbReference type="InterPro" id="IPR050587">
    <property type="entry name" value="GNT1/Glycosyltrans_8"/>
</dbReference>
<organism evidence="1 2">
    <name type="scientific">Orchesella dallaii</name>
    <dbReference type="NCBI Taxonomy" id="48710"/>
    <lineage>
        <taxon>Eukaryota</taxon>
        <taxon>Metazoa</taxon>
        <taxon>Ecdysozoa</taxon>
        <taxon>Arthropoda</taxon>
        <taxon>Hexapoda</taxon>
        <taxon>Collembola</taxon>
        <taxon>Entomobryomorpha</taxon>
        <taxon>Entomobryoidea</taxon>
        <taxon>Orchesellidae</taxon>
        <taxon>Orchesellinae</taxon>
        <taxon>Orchesella</taxon>
    </lineage>
</organism>
<dbReference type="PANTHER" id="PTHR11183">
    <property type="entry name" value="GLYCOGENIN SUBFAMILY MEMBER"/>
    <property type="match status" value="1"/>
</dbReference>
<sequence>MKDYTNQLWLTSALSDDDVPGALTLCFSLRKVLTSRKVAVIYSRKVTRALREALNFGFDYVFCLEDDRNTAGLKDEEFVKLFALTLKSFEKCAMLSPNMLVLKNCDELLDDVVEEVKEKERIQQQLVWTKNGDTSIFLLRPSIPIFMCLMEALRHRNGTGVDHFLKTWIVNQMENVKFLDDKYNRALSSNKGFLLGQCGFLTRNTTTANQPSTTVKQ</sequence>
<dbReference type="EMBL" id="CAXLJM020000019">
    <property type="protein sequence ID" value="CAL8084834.1"/>
    <property type="molecule type" value="Genomic_DNA"/>
</dbReference>
<dbReference type="Gene3D" id="3.90.550.10">
    <property type="entry name" value="Spore Coat Polysaccharide Biosynthesis Protein SpsA, Chain A"/>
    <property type="match status" value="1"/>
</dbReference>
<evidence type="ECO:0000313" key="2">
    <source>
        <dbReference type="Proteomes" id="UP001642540"/>
    </source>
</evidence>
<name>A0ABP1Q0G8_9HEXA</name>
<reference evidence="1 2" key="1">
    <citation type="submission" date="2024-08" db="EMBL/GenBank/DDBJ databases">
        <authorList>
            <person name="Cucini C."/>
            <person name="Frati F."/>
        </authorList>
    </citation>
    <scope>NUCLEOTIDE SEQUENCE [LARGE SCALE GENOMIC DNA]</scope>
</reference>
<keyword evidence="2" id="KW-1185">Reference proteome</keyword>
<dbReference type="SUPFAM" id="SSF53448">
    <property type="entry name" value="Nucleotide-diphospho-sugar transferases"/>
    <property type="match status" value="1"/>
</dbReference>
<accession>A0ABP1Q0G8</accession>
<protein>
    <submittedName>
        <fullName evidence="1">Uncharacterized protein</fullName>
    </submittedName>
</protein>
<comment type="caution">
    <text evidence="1">The sequence shown here is derived from an EMBL/GenBank/DDBJ whole genome shotgun (WGS) entry which is preliminary data.</text>
</comment>
<proteinExistence type="predicted"/>
<dbReference type="InterPro" id="IPR029044">
    <property type="entry name" value="Nucleotide-diphossugar_trans"/>
</dbReference>